<dbReference type="KEGG" id="aqt:FN924_06825"/>
<reference evidence="1 2" key="1">
    <citation type="submission" date="2019-07" db="EMBL/GenBank/DDBJ databases">
        <authorList>
            <person name="Li J."/>
        </authorList>
    </citation>
    <scope>NUCLEOTIDE SEQUENCE [LARGE SCALE GENOMIC DNA]</scope>
    <source>
        <strain evidence="1 2">TKL69</strain>
    </source>
</reference>
<name>A0A516KES3_9BACI</name>
<sequence>MREPELEAVLKKFDKLLRQYPDHLDHLGDFKSFLRSFLRVRTHYLTLPTSEVISIIKHEKPTIYYSLKANLKDDPIFGFITQLDMSYELAKENLETIKNK</sequence>
<evidence type="ECO:0000313" key="1">
    <source>
        <dbReference type="EMBL" id="QDP39904.1"/>
    </source>
</evidence>
<keyword evidence="2" id="KW-1185">Reference proteome</keyword>
<gene>
    <name evidence="1" type="ORF">FN924_06825</name>
</gene>
<proteinExistence type="predicted"/>
<dbReference type="OrthoDB" id="2884033at2"/>
<dbReference type="RefSeq" id="WP_143892957.1">
    <property type="nucleotide sequence ID" value="NZ_CP041666.1"/>
</dbReference>
<dbReference type="AlphaFoldDB" id="A0A516KES3"/>
<organism evidence="1 2">
    <name type="scientific">Radiobacillus deserti</name>
    <dbReference type="NCBI Taxonomy" id="2594883"/>
    <lineage>
        <taxon>Bacteria</taxon>
        <taxon>Bacillati</taxon>
        <taxon>Bacillota</taxon>
        <taxon>Bacilli</taxon>
        <taxon>Bacillales</taxon>
        <taxon>Bacillaceae</taxon>
        <taxon>Radiobacillus</taxon>
    </lineage>
</organism>
<evidence type="ECO:0000313" key="2">
    <source>
        <dbReference type="Proteomes" id="UP000315215"/>
    </source>
</evidence>
<dbReference type="EMBL" id="CP041666">
    <property type="protein sequence ID" value="QDP39904.1"/>
    <property type="molecule type" value="Genomic_DNA"/>
</dbReference>
<accession>A0A516KES3</accession>
<dbReference type="Proteomes" id="UP000315215">
    <property type="component" value="Chromosome"/>
</dbReference>
<protein>
    <submittedName>
        <fullName evidence="1">Uncharacterized protein</fullName>
    </submittedName>
</protein>